<dbReference type="PROSITE" id="PS51257">
    <property type="entry name" value="PROKAR_LIPOPROTEIN"/>
    <property type="match status" value="1"/>
</dbReference>
<feature type="region of interest" description="Disordered" evidence="1">
    <location>
        <begin position="25"/>
        <end position="90"/>
    </location>
</feature>
<dbReference type="STRING" id="573321.SAMN04488505_1021061"/>
<evidence type="ECO:0000256" key="2">
    <source>
        <dbReference type="SAM" id="SignalP"/>
    </source>
</evidence>
<name>A0A1H7SVJ4_9BACT</name>
<evidence type="ECO:0000313" key="4">
    <source>
        <dbReference type="Proteomes" id="UP000198984"/>
    </source>
</evidence>
<dbReference type="EMBL" id="FOBB01000002">
    <property type="protein sequence ID" value="SEL76660.1"/>
    <property type="molecule type" value="Genomic_DNA"/>
</dbReference>
<keyword evidence="4" id="KW-1185">Reference proteome</keyword>
<organism evidence="3 4">
    <name type="scientific">Chitinophaga rupis</name>
    <dbReference type="NCBI Taxonomy" id="573321"/>
    <lineage>
        <taxon>Bacteria</taxon>
        <taxon>Pseudomonadati</taxon>
        <taxon>Bacteroidota</taxon>
        <taxon>Chitinophagia</taxon>
        <taxon>Chitinophagales</taxon>
        <taxon>Chitinophagaceae</taxon>
        <taxon>Chitinophaga</taxon>
    </lineage>
</organism>
<feature type="compositionally biased region" description="Low complexity" evidence="1">
    <location>
        <begin position="39"/>
        <end position="50"/>
    </location>
</feature>
<evidence type="ECO:0000313" key="3">
    <source>
        <dbReference type="EMBL" id="SEL76660.1"/>
    </source>
</evidence>
<proteinExistence type="predicted"/>
<sequence length="90" mass="9393">MKKLNLPCLLVAGAFAGMFLMASCGNGQNTNTDSTGTISSDSNMMMSDTSSVRDTAPAAEQPPGAINPGEDSSRYGTGTEDSSKNRRKNQ</sequence>
<dbReference type="AlphaFoldDB" id="A0A1H7SVJ4"/>
<evidence type="ECO:0000256" key="1">
    <source>
        <dbReference type="SAM" id="MobiDB-lite"/>
    </source>
</evidence>
<feature type="compositionally biased region" description="Polar residues" evidence="1">
    <location>
        <begin position="25"/>
        <end position="38"/>
    </location>
</feature>
<dbReference type="RefSeq" id="WP_089911410.1">
    <property type="nucleotide sequence ID" value="NZ_FOBB01000002.1"/>
</dbReference>
<accession>A0A1H7SVJ4</accession>
<protein>
    <submittedName>
        <fullName evidence="3">Uncharacterized protein</fullName>
    </submittedName>
</protein>
<gene>
    <name evidence="3" type="ORF">SAMN04488505_1021061</name>
</gene>
<feature type="signal peptide" evidence="2">
    <location>
        <begin position="1"/>
        <end position="22"/>
    </location>
</feature>
<dbReference type="OrthoDB" id="676883at2"/>
<keyword evidence="2" id="KW-0732">Signal</keyword>
<dbReference type="Proteomes" id="UP000198984">
    <property type="component" value="Unassembled WGS sequence"/>
</dbReference>
<feature type="chain" id="PRO_5011639874" evidence="2">
    <location>
        <begin position="23"/>
        <end position="90"/>
    </location>
</feature>
<reference evidence="3 4" key="1">
    <citation type="submission" date="2016-10" db="EMBL/GenBank/DDBJ databases">
        <authorList>
            <person name="de Groot N.N."/>
        </authorList>
    </citation>
    <scope>NUCLEOTIDE SEQUENCE [LARGE SCALE GENOMIC DNA]</scope>
    <source>
        <strain evidence="3 4">DSM 21039</strain>
    </source>
</reference>